<dbReference type="GO" id="GO:0016757">
    <property type="term" value="F:glycosyltransferase activity"/>
    <property type="evidence" value="ECO:0007669"/>
    <property type="project" value="InterPro"/>
</dbReference>
<proteinExistence type="predicted"/>
<dbReference type="InterPro" id="IPR029044">
    <property type="entry name" value="Nucleotide-diphossugar_trans"/>
</dbReference>
<dbReference type="GeneID" id="96009193"/>
<comment type="caution">
    <text evidence="2">The sequence shown here is derived from an EMBL/GenBank/DDBJ whole genome shotgun (WGS) entry which is preliminary data.</text>
</comment>
<dbReference type="PANTHER" id="PTHR11183">
    <property type="entry name" value="GLYCOGENIN SUBFAMILY MEMBER"/>
    <property type="match status" value="1"/>
</dbReference>
<feature type="transmembrane region" description="Helical" evidence="1">
    <location>
        <begin position="24"/>
        <end position="42"/>
    </location>
</feature>
<dbReference type="EMBL" id="JAAQHG020000033">
    <property type="protein sequence ID" value="KAL1583643.1"/>
    <property type="molecule type" value="Genomic_DNA"/>
</dbReference>
<dbReference type="Pfam" id="PF01501">
    <property type="entry name" value="Glyco_transf_8"/>
    <property type="match status" value="1"/>
</dbReference>
<gene>
    <name evidence="2" type="ORF">WHR41_07751</name>
</gene>
<evidence type="ECO:0008006" key="4">
    <source>
        <dbReference type="Google" id="ProtNLM"/>
    </source>
</evidence>
<dbReference type="Gene3D" id="3.90.550.10">
    <property type="entry name" value="Spore Coat Polysaccharide Biosynthesis Protein SpsA, Chain A"/>
    <property type="match status" value="1"/>
</dbReference>
<accession>A0AB34KEP4</accession>
<evidence type="ECO:0000256" key="1">
    <source>
        <dbReference type="SAM" id="Phobius"/>
    </source>
</evidence>
<keyword evidence="3" id="KW-1185">Reference proteome</keyword>
<dbReference type="SUPFAM" id="SSF53448">
    <property type="entry name" value="Nucleotide-diphospho-sugar transferases"/>
    <property type="match status" value="1"/>
</dbReference>
<keyword evidence="1" id="KW-0812">Transmembrane</keyword>
<dbReference type="RefSeq" id="XP_069226750.1">
    <property type="nucleotide sequence ID" value="XM_069376355.1"/>
</dbReference>
<name>A0AB34KEP4_9PEZI</name>
<dbReference type="InterPro" id="IPR002495">
    <property type="entry name" value="Glyco_trans_8"/>
</dbReference>
<keyword evidence="1" id="KW-1133">Transmembrane helix</keyword>
<sequence>MSPPYLRSISPSGKGPGRRNFRSIYYALAALAIFAFLFWTPLPNAYNQQREELVKNVSETTKGFTESAFHHEATLHNTKSKYAFATLLASDASHPDDPDNIHDDYFVATRLLGYQILHAPETRSDGIPFIVLATRGVSQAKRDRLRRDGAIVLSVETVQKPDWIEAGASNWAEVFDKLRLWELTQFERICFLDGDTILNRPLTEIFSDPAVASHTTLDRPDKLKADEPALPASYVFAGQPEMNHEHHYPPSDAQQDYPNINYLNAGFFVMQPSREILAYYLALMQLPDRFPPKFPEQNLLNYAHRRENEGGNMPWTQLEPTWNLHYPTMADLKGGVASLHEKWWAPEDAELAPYLRSWRWRMEGYYEAMDKTR</sequence>
<protein>
    <recommendedName>
        <fullName evidence="4">Nucleotide-diphospho-sugar transferase</fullName>
    </recommendedName>
</protein>
<evidence type="ECO:0000313" key="2">
    <source>
        <dbReference type="EMBL" id="KAL1583643.1"/>
    </source>
</evidence>
<dbReference type="AlphaFoldDB" id="A0AB34KEP4"/>
<keyword evidence="1" id="KW-0472">Membrane</keyword>
<dbReference type="Proteomes" id="UP000803884">
    <property type="component" value="Unassembled WGS sequence"/>
</dbReference>
<dbReference type="InterPro" id="IPR050587">
    <property type="entry name" value="GNT1/Glycosyltrans_8"/>
</dbReference>
<reference evidence="2 3" key="1">
    <citation type="journal article" date="2020" name="Microbiol. Resour. Announc.">
        <title>Draft Genome Sequence of a Cladosporium Species Isolated from the Mesophotic Ascidian Didemnum maculosum.</title>
        <authorList>
            <person name="Gioti A."/>
            <person name="Siaperas R."/>
            <person name="Nikolaivits E."/>
            <person name="Le Goff G."/>
            <person name="Ouazzani J."/>
            <person name="Kotoulas G."/>
            <person name="Topakas E."/>
        </authorList>
    </citation>
    <scope>NUCLEOTIDE SEQUENCE [LARGE SCALE GENOMIC DNA]</scope>
    <source>
        <strain evidence="2 3">TM138-S3</strain>
    </source>
</reference>
<organism evidence="2 3">
    <name type="scientific">Cladosporium halotolerans</name>
    <dbReference type="NCBI Taxonomy" id="1052096"/>
    <lineage>
        <taxon>Eukaryota</taxon>
        <taxon>Fungi</taxon>
        <taxon>Dikarya</taxon>
        <taxon>Ascomycota</taxon>
        <taxon>Pezizomycotina</taxon>
        <taxon>Dothideomycetes</taxon>
        <taxon>Dothideomycetidae</taxon>
        <taxon>Cladosporiales</taxon>
        <taxon>Cladosporiaceae</taxon>
        <taxon>Cladosporium</taxon>
    </lineage>
</organism>
<evidence type="ECO:0000313" key="3">
    <source>
        <dbReference type="Proteomes" id="UP000803884"/>
    </source>
</evidence>